<comment type="caution">
    <text evidence="3">The sequence shown here is derived from an EMBL/GenBank/DDBJ whole genome shotgun (WGS) entry which is preliminary data.</text>
</comment>
<keyword evidence="2" id="KW-0812">Transmembrane</keyword>
<reference evidence="3 4" key="1">
    <citation type="submission" date="2019-04" db="EMBL/GenBank/DDBJ databases">
        <authorList>
            <person name="Feng G."/>
            <person name="Zhang J."/>
            <person name="Zhu H."/>
        </authorList>
    </citation>
    <scope>NUCLEOTIDE SEQUENCE [LARGE SCALE GENOMIC DNA]</scope>
    <source>
        <strain evidence="3 4">9PBR-1</strain>
    </source>
</reference>
<name>A0A4Z0QCU2_9BACT</name>
<keyword evidence="4" id="KW-1185">Reference proteome</keyword>
<evidence type="ECO:0000256" key="2">
    <source>
        <dbReference type="SAM" id="Phobius"/>
    </source>
</evidence>
<evidence type="ECO:0000313" key="3">
    <source>
        <dbReference type="EMBL" id="TGE27555.1"/>
    </source>
</evidence>
<accession>A0A4Z0QCU2</accession>
<gene>
    <name evidence="3" type="ORF">E5K02_14375</name>
</gene>
<dbReference type="RefSeq" id="WP_135395628.1">
    <property type="nucleotide sequence ID" value="NZ_SRMB01000002.1"/>
</dbReference>
<evidence type="ECO:0000256" key="1">
    <source>
        <dbReference type="SAM" id="MobiDB-lite"/>
    </source>
</evidence>
<keyword evidence="2" id="KW-0472">Membrane</keyword>
<feature type="transmembrane region" description="Helical" evidence="2">
    <location>
        <begin position="146"/>
        <end position="168"/>
    </location>
</feature>
<dbReference type="OrthoDB" id="886107at2"/>
<feature type="transmembrane region" description="Helical" evidence="2">
    <location>
        <begin position="118"/>
        <end position="139"/>
    </location>
</feature>
<dbReference type="Proteomes" id="UP000298471">
    <property type="component" value="Unassembled WGS sequence"/>
</dbReference>
<dbReference type="EMBL" id="SRMB01000002">
    <property type="protein sequence ID" value="TGE27555.1"/>
    <property type="molecule type" value="Genomic_DNA"/>
</dbReference>
<dbReference type="AlphaFoldDB" id="A0A4Z0QCU2"/>
<sequence length="178" mass="19113">MPVFSASRVFLVSIILLAGCRSEKIAFQFQPPAPAVAPTTPAEAPATRALAPRAPTTPHSAPATPPQRQTSRISRPVALSRAHLSRPLRQQARSEAQRVRAWQKARTPGRTADGTADVFHVLLGSLLIIGGIILGLLLGGWLGLGLGAAVVILGYYFLVMGFGGPHAWREIFQEFFNM</sequence>
<proteinExistence type="predicted"/>
<feature type="compositionally biased region" description="Low complexity" evidence="1">
    <location>
        <begin position="52"/>
        <end position="62"/>
    </location>
</feature>
<organism evidence="3 4">
    <name type="scientific">Hymenobacter metallicola</name>
    <dbReference type="NCBI Taxonomy" id="2563114"/>
    <lineage>
        <taxon>Bacteria</taxon>
        <taxon>Pseudomonadati</taxon>
        <taxon>Bacteroidota</taxon>
        <taxon>Cytophagia</taxon>
        <taxon>Cytophagales</taxon>
        <taxon>Hymenobacteraceae</taxon>
        <taxon>Hymenobacter</taxon>
    </lineage>
</organism>
<keyword evidence="2" id="KW-1133">Transmembrane helix</keyword>
<feature type="region of interest" description="Disordered" evidence="1">
    <location>
        <begin position="52"/>
        <end position="75"/>
    </location>
</feature>
<protein>
    <submittedName>
        <fullName evidence="3">Uncharacterized protein</fullName>
    </submittedName>
</protein>
<evidence type="ECO:0000313" key="4">
    <source>
        <dbReference type="Proteomes" id="UP000298471"/>
    </source>
</evidence>